<proteinExistence type="predicted"/>
<organism evidence="1 2">
    <name type="scientific">Talaromyces rugulosus</name>
    <name type="common">Penicillium rugulosum</name>
    <dbReference type="NCBI Taxonomy" id="121627"/>
    <lineage>
        <taxon>Eukaryota</taxon>
        <taxon>Fungi</taxon>
        <taxon>Dikarya</taxon>
        <taxon>Ascomycota</taxon>
        <taxon>Pezizomycotina</taxon>
        <taxon>Eurotiomycetes</taxon>
        <taxon>Eurotiomycetidae</taxon>
        <taxon>Eurotiales</taxon>
        <taxon>Trichocomaceae</taxon>
        <taxon>Talaromyces</taxon>
        <taxon>Talaromyces sect. Islandici</taxon>
    </lineage>
</organism>
<evidence type="ECO:0000313" key="2">
    <source>
        <dbReference type="Proteomes" id="UP000509510"/>
    </source>
</evidence>
<gene>
    <name evidence="1" type="ORF">TRUGW13939_00114</name>
</gene>
<name>A0A7H8QIP0_TALRU</name>
<dbReference type="OrthoDB" id="3796612at2759"/>
<dbReference type="KEGG" id="trg:TRUGW13939_00114"/>
<evidence type="ECO:0000313" key="1">
    <source>
        <dbReference type="EMBL" id="QKX53043.1"/>
    </source>
</evidence>
<reference evidence="2" key="1">
    <citation type="submission" date="2020-06" db="EMBL/GenBank/DDBJ databases">
        <title>A chromosome-scale genome assembly of Talaromyces rugulosus W13939.</title>
        <authorList>
            <person name="Wang B."/>
            <person name="Guo L."/>
            <person name="Ye K."/>
            <person name="Wang L."/>
        </authorList>
    </citation>
    <scope>NUCLEOTIDE SEQUENCE [LARGE SCALE GENOMIC DNA]</scope>
    <source>
        <strain evidence="2">W13939</strain>
    </source>
</reference>
<accession>A0A7H8QIP0</accession>
<sequence>MAETVLEFQGVFGHVDVDTKASTNTAWGGEVPLYFDRPEFFSHQRVKTKTGAQCGLKVNGITHGQFSPDGPPATLLVLNSNFKGINEPNRIENTKITFRFSDLTDSLEQCPEVYGFPPEGEHIVDISNTARTVVQKKVSLFCFEFFRVITRNEHFTGTLSSIEPCTNSVTDTVCGDGVIFLQENKGTKQGVANEFSTAILFEAKISGFPLPTPGDHSTGW</sequence>
<dbReference type="RefSeq" id="XP_035339222.1">
    <property type="nucleotide sequence ID" value="XM_035483329.1"/>
</dbReference>
<protein>
    <submittedName>
        <fullName evidence="1">Uncharacterized protein</fullName>
    </submittedName>
</protein>
<keyword evidence="2" id="KW-1185">Reference proteome</keyword>
<dbReference type="GeneID" id="55987631"/>
<dbReference type="EMBL" id="CP055898">
    <property type="protein sequence ID" value="QKX53043.1"/>
    <property type="molecule type" value="Genomic_DNA"/>
</dbReference>
<dbReference type="Proteomes" id="UP000509510">
    <property type="component" value="Chromosome I"/>
</dbReference>
<dbReference type="AlphaFoldDB" id="A0A7H8QIP0"/>